<reference evidence="2 3" key="1">
    <citation type="submission" date="2014-11" db="EMBL/GenBank/DDBJ databases">
        <title>A Rickettsiales Symbiont of Amoebae With Ancient Features.</title>
        <authorList>
            <person name="Schulz F."/>
            <person name="Martijn J."/>
            <person name="Wascher F."/>
            <person name="Kostanjsek R."/>
            <person name="Ettema T.J."/>
            <person name="Horn M."/>
        </authorList>
    </citation>
    <scope>NUCLEOTIDE SEQUENCE [LARGE SCALE GENOMIC DNA]</scope>
    <source>
        <strain evidence="2 3">UWC36</strain>
    </source>
</reference>
<dbReference type="Proteomes" id="UP000031258">
    <property type="component" value="Unassembled WGS sequence"/>
</dbReference>
<evidence type="ECO:0000256" key="1">
    <source>
        <dbReference type="SAM" id="SignalP"/>
    </source>
</evidence>
<dbReference type="OrthoDB" id="9835664at2"/>
<dbReference type="EMBL" id="JSWE01000206">
    <property type="protein sequence ID" value="KIE04313.1"/>
    <property type="molecule type" value="Genomic_DNA"/>
</dbReference>
<evidence type="ECO:0000313" key="3">
    <source>
        <dbReference type="Proteomes" id="UP000031258"/>
    </source>
</evidence>
<keyword evidence="1" id="KW-0732">Signal</keyword>
<evidence type="ECO:0000313" key="2">
    <source>
        <dbReference type="EMBL" id="KIE04313.1"/>
    </source>
</evidence>
<evidence type="ECO:0008006" key="4">
    <source>
        <dbReference type="Google" id="ProtNLM"/>
    </source>
</evidence>
<protein>
    <recommendedName>
        <fullName evidence="4">Lipoprotein</fullName>
    </recommendedName>
</protein>
<dbReference type="RefSeq" id="WP_152606902.1">
    <property type="nucleotide sequence ID" value="NZ_JSWE01000206.1"/>
</dbReference>
<keyword evidence="3" id="KW-1185">Reference proteome</keyword>
<dbReference type="AlphaFoldDB" id="A0A0C1QJE4"/>
<sequence>MHKLKVVAIVLLLLAGCSCKSSHMEEMKVVEITDEYKDCSGLLYSIKEAEHLVNYANKRYRFPQVFMSSPVCIPVVQIDSLKNKLILQDRLDYLNSLFETKGCNSLTKNKEEKSNDTDSSTKVIYTNLVPTQ</sequence>
<accession>A0A0C1QJE4</accession>
<dbReference type="PROSITE" id="PS51257">
    <property type="entry name" value="PROKAR_LIPOPROTEIN"/>
    <property type="match status" value="1"/>
</dbReference>
<organism evidence="2 3">
    <name type="scientific">Candidatus Jidaibacter acanthamoebae</name>
    <dbReference type="NCBI Taxonomy" id="86105"/>
    <lineage>
        <taxon>Bacteria</taxon>
        <taxon>Pseudomonadati</taxon>
        <taxon>Pseudomonadota</taxon>
        <taxon>Alphaproteobacteria</taxon>
        <taxon>Rickettsiales</taxon>
        <taxon>Candidatus Midichloriaceae</taxon>
        <taxon>Candidatus Jidaibacter</taxon>
    </lineage>
</organism>
<feature type="chain" id="PRO_5002137470" description="Lipoprotein" evidence="1">
    <location>
        <begin position="24"/>
        <end position="132"/>
    </location>
</feature>
<proteinExistence type="predicted"/>
<comment type="caution">
    <text evidence="2">The sequence shown here is derived from an EMBL/GenBank/DDBJ whole genome shotgun (WGS) entry which is preliminary data.</text>
</comment>
<gene>
    <name evidence="2" type="ORF">NF27_IN00540</name>
</gene>
<name>A0A0C1QJE4_9RICK</name>
<feature type="signal peptide" evidence="1">
    <location>
        <begin position="1"/>
        <end position="23"/>
    </location>
</feature>